<dbReference type="PANTHER" id="PTHR19288">
    <property type="entry name" value="4-NITROPHENYLPHOSPHATASE-RELATED"/>
    <property type="match status" value="1"/>
</dbReference>
<feature type="compositionally biased region" description="Basic and acidic residues" evidence="1">
    <location>
        <begin position="283"/>
        <end position="292"/>
    </location>
</feature>
<sequence length="354" mass="37354">MTSAANAAAPIDRRETAPIDCVLFDLDGVVYHGSEPIPGALESIEFLYEQSIPVNYVTNNATRTPEAVADRISTLGISTTPAEVTTSAQVLAGRLAAKFGTGAPIYVVGARGLITALQAEGLTVTDTLEDNPVAIAQGLDPDITYQMIVRAAEAITSGLEWWASNPDYSMVGARSRVPGNGAFIDMLSRLTGAQPTIVGKPSPHMMEYAAHRLGAGRPLMIGDRLDTDIEGGNAAGYETALVLTGIHDIHDALRARPGLRPTYILPSLRSLPALISGTTHESGSTHESRDTDESSGAYSAAASADCRIVDGELRLDDADHAGPSAVHTALRTAWESMDRGHDVGPGNLPRRIHD</sequence>
<dbReference type="RefSeq" id="WP_167950868.1">
    <property type="nucleotide sequence ID" value="NZ_BAAAPQ010000003.1"/>
</dbReference>
<dbReference type="NCBIfam" id="TIGR01460">
    <property type="entry name" value="HAD-SF-IIA"/>
    <property type="match status" value="1"/>
</dbReference>
<dbReference type="InterPro" id="IPR006439">
    <property type="entry name" value="HAD-SF_hydro_IA"/>
</dbReference>
<evidence type="ECO:0000256" key="1">
    <source>
        <dbReference type="SAM" id="MobiDB-lite"/>
    </source>
</evidence>
<dbReference type="PANTHER" id="PTHR19288:SF95">
    <property type="entry name" value="D-GLYCEROL 3-PHOSPHATE PHOSPHATASE"/>
    <property type="match status" value="1"/>
</dbReference>
<dbReference type="SFLD" id="SFLDG01129">
    <property type="entry name" value="C1.5:_HAD__Beta-PGM__Phosphata"/>
    <property type="match status" value="1"/>
</dbReference>
<dbReference type="Gene3D" id="3.40.50.1000">
    <property type="entry name" value="HAD superfamily/HAD-like"/>
    <property type="match status" value="2"/>
</dbReference>
<organism evidence="2 3">
    <name type="scientific">Brevibacterium marinum</name>
    <dbReference type="NCBI Taxonomy" id="418643"/>
    <lineage>
        <taxon>Bacteria</taxon>
        <taxon>Bacillati</taxon>
        <taxon>Actinomycetota</taxon>
        <taxon>Actinomycetes</taxon>
        <taxon>Micrococcales</taxon>
        <taxon>Brevibacteriaceae</taxon>
        <taxon>Brevibacterium</taxon>
    </lineage>
</organism>
<feature type="region of interest" description="Disordered" evidence="1">
    <location>
        <begin position="276"/>
        <end position="298"/>
    </location>
</feature>
<dbReference type="SFLD" id="SFLDS00003">
    <property type="entry name" value="Haloacid_Dehalogenase"/>
    <property type="match status" value="1"/>
</dbReference>
<dbReference type="NCBIfam" id="TIGR01549">
    <property type="entry name" value="HAD-SF-IA-v1"/>
    <property type="match status" value="1"/>
</dbReference>
<dbReference type="InterPro" id="IPR023214">
    <property type="entry name" value="HAD_sf"/>
</dbReference>
<dbReference type="GO" id="GO:0016791">
    <property type="term" value="F:phosphatase activity"/>
    <property type="evidence" value="ECO:0007669"/>
    <property type="project" value="TreeGrafter"/>
</dbReference>
<evidence type="ECO:0000313" key="3">
    <source>
        <dbReference type="Proteomes" id="UP000576792"/>
    </source>
</evidence>
<dbReference type="GO" id="GO:0005737">
    <property type="term" value="C:cytoplasm"/>
    <property type="evidence" value="ECO:0007669"/>
    <property type="project" value="TreeGrafter"/>
</dbReference>
<comment type="caution">
    <text evidence="2">The sequence shown here is derived from an EMBL/GenBank/DDBJ whole genome shotgun (WGS) entry which is preliminary data.</text>
</comment>
<dbReference type="EMBL" id="JAATJN010000001">
    <property type="protein sequence ID" value="NJC57107.1"/>
    <property type="molecule type" value="Genomic_DNA"/>
</dbReference>
<accession>A0A846S8H4</accession>
<dbReference type="Pfam" id="PF13344">
    <property type="entry name" value="Hydrolase_6"/>
    <property type="match status" value="1"/>
</dbReference>
<gene>
    <name evidence="2" type="ORF">BKA07_002142</name>
</gene>
<reference evidence="2 3" key="1">
    <citation type="submission" date="2020-03" db="EMBL/GenBank/DDBJ databases">
        <title>Sequencing the genomes of 1000 actinobacteria strains.</title>
        <authorList>
            <person name="Klenk H.-P."/>
        </authorList>
    </citation>
    <scope>NUCLEOTIDE SEQUENCE [LARGE SCALE GENOMIC DNA]</scope>
    <source>
        <strain evidence="2 3">DSM 18964</strain>
    </source>
</reference>
<dbReference type="InterPro" id="IPR036412">
    <property type="entry name" value="HAD-like_sf"/>
</dbReference>
<name>A0A846S8H4_9MICO</name>
<keyword evidence="3" id="KW-1185">Reference proteome</keyword>
<dbReference type="Pfam" id="PF13242">
    <property type="entry name" value="Hydrolase_like"/>
    <property type="match status" value="1"/>
</dbReference>
<dbReference type="SUPFAM" id="SSF56784">
    <property type="entry name" value="HAD-like"/>
    <property type="match status" value="1"/>
</dbReference>
<dbReference type="InterPro" id="IPR006357">
    <property type="entry name" value="HAD-SF_hydro_IIA"/>
</dbReference>
<evidence type="ECO:0000313" key="2">
    <source>
        <dbReference type="EMBL" id="NJC57107.1"/>
    </source>
</evidence>
<dbReference type="Proteomes" id="UP000576792">
    <property type="component" value="Unassembled WGS sequence"/>
</dbReference>
<protein>
    <submittedName>
        <fullName evidence="2">HAD superfamily hydrolase (TIGR01450 family)</fullName>
    </submittedName>
</protein>
<proteinExistence type="predicted"/>
<dbReference type="AlphaFoldDB" id="A0A846S8H4"/>
<keyword evidence="2" id="KW-0378">Hydrolase</keyword>